<sequence length="209" mass="24207">MNRMNNPVIDGKILFSREESSAEETELADPSRWVNAGAIPDGIVPVKGAVHITVNRGFVEYVVKSPVAERFKKWVKNVEFPDEVFFSSLNHNSQLQIPGSYRGNPESDDVKKPFLSRFKNWGIPPNNWTCGGKRVRMLCVFGISDLPLLASRLEFFANKFYLDYEPLALKCMEELHFNRTRDEYISHLEYDVNIYKRLDFLKDIIKITR</sequence>
<reference evidence="1" key="1">
    <citation type="submission" date="2019-08" db="EMBL/GenBank/DDBJ databases">
        <title>The improved chromosome-level genome for the pearl oyster Pinctada fucata martensii using PacBio sequencing and Hi-C.</title>
        <authorList>
            <person name="Zheng Z."/>
        </authorList>
    </citation>
    <scope>NUCLEOTIDE SEQUENCE</scope>
    <source>
        <strain evidence="1">ZZ-2019</strain>
        <tissue evidence="1">Adductor muscle</tissue>
    </source>
</reference>
<keyword evidence="2" id="KW-1185">Reference proteome</keyword>
<dbReference type="PANTHER" id="PTHR19297:SF185">
    <property type="entry name" value="BETA-1,3-GALACTOSYL-O-GLYCOSYL-GLYCOPROTEIN BETA-1,6-N-ACETYLGLUCOSAMINYLTRANSFERASE 3"/>
    <property type="match status" value="1"/>
</dbReference>
<dbReference type="GO" id="GO:0008375">
    <property type="term" value="F:acetylglucosaminyltransferase activity"/>
    <property type="evidence" value="ECO:0007669"/>
    <property type="project" value="TreeGrafter"/>
</dbReference>
<gene>
    <name evidence="1" type="ORF">FSP39_018142</name>
</gene>
<proteinExistence type="predicted"/>
<name>A0AA89C9B3_PINIB</name>
<dbReference type="EMBL" id="VSWD01000004">
    <property type="protein sequence ID" value="KAK3105145.1"/>
    <property type="molecule type" value="Genomic_DNA"/>
</dbReference>
<evidence type="ECO:0000313" key="2">
    <source>
        <dbReference type="Proteomes" id="UP001186944"/>
    </source>
</evidence>
<accession>A0AA89C9B3</accession>
<dbReference type="PANTHER" id="PTHR19297">
    <property type="entry name" value="GLYCOSYLTRANSFERASE 14 FAMILY MEMBER"/>
    <property type="match status" value="1"/>
</dbReference>
<dbReference type="Proteomes" id="UP001186944">
    <property type="component" value="Unassembled WGS sequence"/>
</dbReference>
<protein>
    <submittedName>
        <fullName evidence="1">Uncharacterized protein</fullName>
    </submittedName>
</protein>
<organism evidence="1 2">
    <name type="scientific">Pinctada imbricata</name>
    <name type="common">Atlantic pearl-oyster</name>
    <name type="synonym">Pinctada martensii</name>
    <dbReference type="NCBI Taxonomy" id="66713"/>
    <lineage>
        <taxon>Eukaryota</taxon>
        <taxon>Metazoa</taxon>
        <taxon>Spiralia</taxon>
        <taxon>Lophotrochozoa</taxon>
        <taxon>Mollusca</taxon>
        <taxon>Bivalvia</taxon>
        <taxon>Autobranchia</taxon>
        <taxon>Pteriomorphia</taxon>
        <taxon>Pterioida</taxon>
        <taxon>Pterioidea</taxon>
        <taxon>Pteriidae</taxon>
        <taxon>Pinctada</taxon>
    </lineage>
</organism>
<evidence type="ECO:0000313" key="1">
    <source>
        <dbReference type="EMBL" id="KAK3105145.1"/>
    </source>
</evidence>
<dbReference type="AlphaFoldDB" id="A0AA89C9B3"/>
<comment type="caution">
    <text evidence="1">The sequence shown here is derived from an EMBL/GenBank/DDBJ whole genome shotgun (WGS) entry which is preliminary data.</text>
</comment>